<dbReference type="SUPFAM" id="SSF49464">
    <property type="entry name" value="Carboxypeptidase regulatory domain-like"/>
    <property type="match status" value="1"/>
</dbReference>
<evidence type="ECO:0000313" key="3">
    <source>
        <dbReference type="Proteomes" id="UP000263268"/>
    </source>
</evidence>
<dbReference type="Pfam" id="PF13715">
    <property type="entry name" value="CarbopepD_reg_2"/>
    <property type="match status" value="1"/>
</dbReference>
<gene>
    <name evidence="2" type="ORF">DHV22_10475</name>
</gene>
<dbReference type="EMBL" id="DPRK01000171">
    <property type="protein sequence ID" value="HCY81984.1"/>
    <property type="molecule type" value="Genomic_DNA"/>
</dbReference>
<evidence type="ECO:0000256" key="1">
    <source>
        <dbReference type="SAM" id="SignalP"/>
    </source>
</evidence>
<dbReference type="InterPro" id="IPR008969">
    <property type="entry name" value="CarboxyPept-like_regulatory"/>
</dbReference>
<feature type="chain" id="PRO_5017651354" description="Carboxypeptidase-like regulatory domain-containing protein" evidence="1">
    <location>
        <begin position="23"/>
        <end position="343"/>
    </location>
</feature>
<comment type="caution">
    <text evidence="2">The sequence shown here is derived from an EMBL/GenBank/DDBJ whole genome shotgun (WGS) entry which is preliminary data.</text>
</comment>
<reference evidence="2 3" key="1">
    <citation type="journal article" date="2018" name="Nat. Biotechnol.">
        <title>A standardized bacterial taxonomy based on genome phylogeny substantially revises the tree of life.</title>
        <authorList>
            <person name="Parks D.H."/>
            <person name="Chuvochina M."/>
            <person name="Waite D.W."/>
            <person name="Rinke C."/>
            <person name="Skarshewski A."/>
            <person name="Chaumeil P.A."/>
            <person name="Hugenholtz P."/>
        </authorList>
    </citation>
    <scope>NUCLEOTIDE SEQUENCE [LARGE SCALE GENOMIC DNA]</scope>
    <source>
        <strain evidence="2">UBA10227</strain>
    </source>
</reference>
<evidence type="ECO:0008006" key="4">
    <source>
        <dbReference type="Google" id="ProtNLM"/>
    </source>
</evidence>
<protein>
    <recommendedName>
        <fullName evidence="4">Carboxypeptidase-like regulatory domain-containing protein</fullName>
    </recommendedName>
</protein>
<name>A0A3D6BST7_9FLAO</name>
<organism evidence="2 3">
    <name type="scientific">Xanthomarina gelatinilytica</name>
    <dbReference type="NCBI Taxonomy" id="1137281"/>
    <lineage>
        <taxon>Bacteria</taxon>
        <taxon>Pseudomonadati</taxon>
        <taxon>Bacteroidota</taxon>
        <taxon>Flavobacteriia</taxon>
        <taxon>Flavobacteriales</taxon>
        <taxon>Flavobacteriaceae</taxon>
        <taxon>Xanthomarina</taxon>
    </lineage>
</organism>
<dbReference type="Gene3D" id="2.60.40.1120">
    <property type="entry name" value="Carboxypeptidase-like, regulatory domain"/>
    <property type="match status" value="1"/>
</dbReference>
<sequence>MFQINFKLASFLFFLSIFSLQAQQVSGVVYNKKTQEPMEGVTVYFNNTTIGTITNSKGIFKLDIQEIRTSLVVSFLGFKKIVQENYSEDKVYTFYLEEEISTLNEVVISTQDSWTREHKLIQFKRHFLGYSKNARSCSILNEDEIFLKFDEKSMQLTATSKTPIIIKNDNLKYEIAYDLQDFEVTYKINSTNNHNGHPYVERVYYEGTSYYKSLLDEPKNRIDKRREEAYKGSVLYFMRALFKDTLIKDCFTFYYNKEQIPIENYLSLYKTQHDNLIKVRLYKALDVVDPFGCQSTITPLDTYFYVNSLGNYSPVNAISFSGYMGEQRVGDALPLDYQPTLEN</sequence>
<accession>A0A3D6BST7</accession>
<evidence type="ECO:0000313" key="2">
    <source>
        <dbReference type="EMBL" id="HCY81984.1"/>
    </source>
</evidence>
<feature type="signal peptide" evidence="1">
    <location>
        <begin position="1"/>
        <end position="22"/>
    </location>
</feature>
<dbReference type="Proteomes" id="UP000263268">
    <property type="component" value="Unassembled WGS sequence"/>
</dbReference>
<proteinExistence type="predicted"/>
<keyword evidence="1" id="KW-0732">Signal</keyword>
<dbReference type="AlphaFoldDB" id="A0A3D6BST7"/>